<dbReference type="GO" id="GO:0016757">
    <property type="term" value="F:glycosyltransferase activity"/>
    <property type="evidence" value="ECO:0007669"/>
    <property type="project" value="UniProtKB-KW"/>
</dbReference>
<dbReference type="Proteomes" id="UP001214017">
    <property type="component" value="Unassembled WGS sequence"/>
</dbReference>
<protein>
    <submittedName>
        <fullName evidence="4">Glycosyltransferase family 8 protein</fullName>
    </submittedName>
</protein>
<name>A0AAP3WNC6_BACOV</name>
<accession>A0AAP3WNC6</accession>
<dbReference type="CDD" id="cd04194">
    <property type="entry name" value="GT8_A4GalT_like"/>
    <property type="match status" value="1"/>
</dbReference>
<evidence type="ECO:0000256" key="2">
    <source>
        <dbReference type="ARBA" id="ARBA00022679"/>
    </source>
</evidence>
<dbReference type="Gene3D" id="3.90.550.10">
    <property type="entry name" value="Spore Coat Polysaccharide Biosynthesis Protein SpsA, Chain A"/>
    <property type="match status" value="1"/>
</dbReference>
<sequence length="310" mass="36322">MKPKHFDIIHCIDDNYGPQCGVTITSICMNHSDVDITFHIMYANLSKQLIEKLRNQVAIFNKSIFFYKIDVSVLENSPLEGGKTLPLATYYRLLVAQYVSPEVHRALYLDVDMIVCRRLDAFYQTDMTNWAAAGVYDISTLDHGPSERLGYNFSLGYINAGVMLINLDYWRQYNIGIECLKFLQNHRDKLLFHDQDVLNGTLAGRIKVMPLEYNVQKHFYDPEFESHFPKEYTSDYQETINNPAIVHFTETEKPWSTYSTHPMCSKWWYYAKHSLWKHYFPVLPKDASILIKLRWLLMHLGCNIQDKSLH</sequence>
<dbReference type="SUPFAM" id="SSF53448">
    <property type="entry name" value="Nucleotide-diphospho-sugar transferases"/>
    <property type="match status" value="1"/>
</dbReference>
<keyword evidence="2" id="KW-0808">Transferase</keyword>
<evidence type="ECO:0000256" key="3">
    <source>
        <dbReference type="ARBA" id="ARBA00022723"/>
    </source>
</evidence>
<gene>
    <name evidence="4" type="ORF">PO240_22340</name>
</gene>
<dbReference type="EMBL" id="JAQNWR010000020">
    <property type="protein sequence ID" value="MDC2410621.1"/>
    <property type="molecule type" value="Genomic_DNA"/>
</dbReference>
<keyword evidence="1" id="KW-0328">Glycosyltransferase</keyword>
<dbReference type="GO" id="GO:0046872">
    <property type="term" value="F:metal ion binding"/>
    <property type="evidence" value="ECO:0007669"/>
    <property type="project" value="UniProtKB-KW"/>
</dbReference>
<dbReference type="Pfam" id="PF01501">
    <property type="entry name" value="Glyco_transf_8"/>
    <property type="match status" value="1"/>
</dbReference>
<dbReference type="InterPro" id="IPR050748">
    <property type="entry name" value="Glycosyltrans_8_dom-fam"/>
</dbReference>
<proteinExistence type="predicted"/>
<dbReference type="AlphaFoldDB" id="A0AAP3WNC6"/>
<keyword evidence="3" id="KW-0479">Metal-binding</keyword>
<evidence type="ECO:0000256" key="1">
    <source>
        <dbReference type="ARBA" id="ARBA00022676"/>
    </source>
</evidence>
<dbReference type="RefSeq" id="WP_004319233.1">
    <property type="nucleotide sequence ID" value="NZ_BAABYJ010000001.1"/>
</dbReference>
<dbReference type="PANTHER" id="PTHR13778:SF47">
    <property type="entry name" value="LIPOPOLYSACCHARIDE 1,3-GALACTOSYLTRANSFERASE"/>
    <property type="match status" value="1"/>
</dbReference>
<comment type="caution">
    <text evidence="4">The sequence shown here is derived from an EMBL/GenBank/DDBJ whole genome shotgun (WGS) entry which is preliminary data.</text>
</comment>
<evidence type="ECO:0000313" key="5">
    <source>
        <dbReference type="Proteomes" id="UP001214017"/>
    </source>
</evidence>
<organism evidence="4 5">
    <name type="scientific">Bacteroides ovatus</name>
    <dbReference type="NCBI Taxonomy" id="28116"/>
    <lineage>
        <taxon>Bacteria</taxon>
        <taxon>Pseudomonadati</taxon>
        <taxon>Bacteroidota</taxon>
        <taxon>Bacteroidia</taxon>
        <taxon>Bacteroidales</taxon>
        <taxon>Bacteroidaceae</taxon>
        <taxon>Bacteroides</taxon>
    </lineage>
</organism>
<reference evidence="4" key="1">
    <citation type="submission" date="2022-10" db="EMBL/GenBank/DDBJ databases">
        <title>Human gut microbiome strain richness.</title>
        <authorList>
            <person name="Chen-Liaw A."/>
        </authorList>
    </citation>
    <scope>NUCLEOTIDE SEQUENCE</scope>
    <source>
        <strain evidence="4">F7_m1001271B151109d0_201107</strain>
    </source>
</reference>
<dbReference type="InterPro" id="IPR029044">
    <property type="entry name" value="Nucleotide-diphossugar_trans"/>
</dbReference>
<evidence type="ECO:0000313" key="4">
    <source>
        <dbReference type="EMBL" id="MDC2410621.1"/>
    </source>
</evidence>
<dbReference type="PANTHER" id="PTHR13778">
    <property type="entry name" value="GLYCOSYLTRANSFERASE 8 DOMAIN-CONTAINING PROTEIN"/>
    <property type="match status" value="1"/>
</dbReference>
<dbReference type="InterPro" id="IPR002495">
    <property type="entry name" value="Glyco_trans_8"/>
</dbReference>